<protein>
    <submittedName>
        <fullName evidence="5">MFS family permease</fullName>
    </submittedName>
</protein>
<sequence length="277" mass="29744">MTWHVPPDLLVEYDTGRLDPARVMAVEAHLARCSDCRNAVPADEAWLDRSWDALLEVVDSPRRSPLEWLFARLGLPEHRARLLAATPALRRAWLTATVAVLAFAVLAAHLAESGWPLLTFLLVAPVLPVLAVATAYGPRVDPMHEITATTPTAGPGMVLWRAMTVLIVSLGLGAIASMFLPPVGWLALAWLLPALFLCLGSLALATVLPLQVAAGGLASAWLVTVMTLLDRSGDLSHALTARYLFEPVAQTGFLVAAVGAAVVLTVRRRRLDVGEPR</sequence>
<evidence type="ECO:0000256" key="2">
    <source>
        <dbReference type="ARBA" id="ARBA00023163"/>
    </source>
</evidence>
<reference evidence="5 6" key="1">
    <citation type="submission" date="2020-08" db="EMBL/GenBank/DDBJ databases">
        <title>Sequencing the genomes of 1000 actinobacteria strains.</title>
        <authorList>
            <person name="Klenk H.-P."/>
        </authorList>
    </citation>
    <scope>NUCLEOTIDE SEQUENCE [LARGE SCALE GENOMIC DNA]</scope>
    <source>
        <strain evidence="5 6">DSM 45886</strain>
    </source>
</reference>
<feature type="transmembrane region" description="Helical" evidence="3">
    <location>
        <begin position="92"/>
        <end position="111"/>
    </location>
</feature>
<evidence type="ECO:0000259" key="4">
    <source>
        <dbReference type="Pfam" id="PF13490"/>
    </source>
</evidence>
<dbReference type="EMBL" id="JACHJW010000001">
    <property type="protein sequence ID" value="MBB4958457.1"/>
    <property type="molecule type" value="Genomic_DNA"/>
</dbReference>
<feature type="domain" description="Putative zinc-finger" evidence="4">
    <location>
        <begin position="9"/>
        <end position="37"/>
    </location>
</feature>
<evidence type="ECO:0000256" key="1">
    <source>
        <dbReference type="ARBA" id="ARBA00023015"/>
    </source>
</evidence>
<keyword evidence="3" id="KW-1133">Transmembrane helix</keyword>
<dbReference type="InterPro" id="IPR027383">
    <property type="entry name" value="Znf_put"/>
</dbReference>
<keyword evidence="3" id="KW-0812">Transmembrane</keyword>
<gene>
    <name evidence="5" type="ORF">FHR38_002190</name>
</gene>
<keyword evidence="1" id="KW-0805">Transcription regulation</keyword>
<evidence type="ECO:0000256" key="3">
    <source>
        <dbReference type="SAM" id="Phobius"/>
    </source>
</evidence>
<feature type="transmembrane region" description="Helical" evidence="3">
    <location>
        <begin position="158"/>
        <end position="179"/>
    </location>
</feature>
<comment type="caution">
    <text evidence="5">The sequence shown here is derived from an EMBL/GenBank/DDBJ whole genome shotgun (WGS) entry which is preliminary data.</text>
</comment>
<dbReference type="Pfam" id="PF13490">
    <property type="entry name" value="zf-HC2"/>
    <property type="match status" value="1"/>
</dbReference>
<dbReference type="AlphaFoldDB" id="A0A7W7WPD6"/>
<feature type="transmembrane region" description="Helical" evidence="3">
    <location>
        <begin position="249"/>
        <end position="267"/>
    </location>
</feature>
<accession>A0A7W7WPD6</accession>
<proteinExistence type="predicted"/>
<dbReference type="Gene3D" id="1.10.10.1320">
    <property type="entry name" value="Anti-sigma factor, zinc-finger domain"/>
    <property type="match status" value="1"/>
</dbReference>
<name>A0A7W7WPD6_9ACTN</name>
<keyword evidence="6" id="KW-1185">Reference proteome</keyword>
<dbReference type="Proteomes" id="UP000578819">
    <property type="component" value="Unassembled WGS sequence"/>
</dbReference>
<evidence type="ECO:0000313" key="5">
    <source>
        <dbReference type="EMBL" id="MBB4958457.1"/>
    </source>
</evidence>
<evidence type="ECO:0000313" key="6">
    <source>
        <dbReference type="Proteomes" id="UP000578819"/>
    </source>
</evidence>
<keyword evidence="2" id="KW-0804">Transcription</keyword>
<keyword evidence="3" id="KW-0472">Membrane</keyword>
<organism evidence="5 6">
    <name type="scientific">Micromonospora polyrhachis</name>
    <dbReference type="NCBI Taxonomy" id="1282883"/>
    <lineage>
        <taxon>Bacteria</taxon>
        <taxon>Bacillati</taxon>
        <taxon>Actinomycetota</taxon>
        <taxon>Actinomycetes</taxon>
        <taxon>Micromonosporales</taxon>
        <taxon>Micromonosporaceae</taxon>
        <taxon>Micromonospora</taxon>
    </lineage>
</organism>
<feature type="transmembrane region" description="Helical" evidence="3">
    <location>
        <begin position="117"/>
        <end position="137"/>
    </location>
</feature>
<feature type="transmembrane region" description="Helical" evidence="3">
    <location>
        <begin position="185"/>
        <end position="205"/>
    </location>
</feature>
<feature type="transmembrane region" description="Helical" evidence="3">
    <location>
        <begin position="212"/>
        <end position="229"/>
    </location>
</feature>
<dbReference type="RefSeq" id="WP_246446445.1">
    <property type="nucleotide sequence ID" value="NZ_JACHJW010000001.1"/>
</dbReference>
<dbReference type="InterPro" id="IPR041916">
    <property type="entry name" value="Anti_sigma_zinc_sf"/>
</dbReference>